<keyword evidence="2" id="KW-1185">Reference proteome</keyword>
<dbReference type="EMBL" id="SBJO01000349">
    <property type="protein sequence ID" value="KAF9761386.1"/>
    <property type="molecule type" value="Genomic_DNA"/>
</dbReference>
<dbReference type="InterPro" id="IPR043502">
    <property type="entry name" value="DNA/RNA_pol_sf"/>
</dbReference>
<protein>
    <submittedName>
        <fullName evidence="1">Transposon Tf2-6 polyprotein</fullName>
    </submittedName>
</protein>
<dbReference type="AlphaFoldDB" id="A0A9P6GW46"/>
<dbReference type="SUPFAM" id="SSF56672">
    <property type="entry name" value="DNA/RNA polymerases"/>
    <property type="match status" value="1"/>
</dbReference>
<sequence>MVTRHDELFLRTMQRFKEAGLKVNPRKIQYRKEEVEHLGVTIDGYTRKPTEIKKNEALEYKHPDNKGEVRRFLRLTGRFRDFINFFSLIKVNLTEELKTKTKWKWTEEMEEEFKLVKEEGGT</sequence>
<dbReference type="OrthoDB" id="5423428at2759"/>
<dbReference type="Gene3D" id="3.30.70.270">
    <property type="match status" value="2"/>
</dbReference>
<name>A0A9P6GW46_9MICR</name>
<reference evidence="1 2" key="1">
    <citation type="journal article" date="2020" name="Genome Biol. Evol.">
        <title>Comparative genomics of strictly vertically transmitted, feminizing microsporidia endosymbionts of amphipod crustaceans.</title>
        <authorList>
            <person name="Cormier A."/>
            <person name="Chebbi M.A."/>
            <person name="Giraud I."/>
            <person name="Wattier R."/>
            <person name="Teixeira M."/>
            <person name="Gilbert C."/>
            <person name="Rigaud T."/>
            <person name="Cordaux R."/>
        </authorList>
    </citation>
    <scope>NUCLEOTIDE SEQUENCE [LARGE SCALE GENOMIC DNA]</scope>
    <source>
        <strain evidence="1 2">Ou3-Ou53</strain>
    </source>
</reference>
<evidence type="ECO:0000313" key="1">
    <source>
        <dbReference type="EMBL" id="KAF9761386.1"/>
    </source>
</evidence>
<dbReference type="PANTHER" id="PTHR33064:SF37">
    <property type="entry name" value="RIBONUCLEASE H"/>
    <property type="match status" value="1"/>
</dbReference>
<dbReference type="PANTHER" id="PTHR33064">
    <property type="entry name" value="POL PROTEIN"/>
    <property type="match status" value="1"/>
</dbReference>
<dbReference type="Proteomes" id="UP000740883">
    <property type="component" value="Unassembled WGS sequence"/>
</dbReference>
<evidence type="ECO:0000313" key="2">
    <source>
        <dbReference type="Proteomes" id="UP000740883"/>
    </source>
</evidence>
<accession>A0A9P6GW46</accession>
<dbReference type="InterPro" id="IPR043128">
    <property type="entry name" value="Rev_trsase/Diguanyl_cyclase"/>
</dbReference>
<dbReference type="InterPro" id="IPR051320">
    <property type="entry name" value="Viral_Replic_Matur_Polypro"/>
</dbReference>
<comment type="caution">
    <text evidence="1">The sequence shown here is derived from an EMBL/GenBank/DDBJ whole genome shotgun (WGS) entry which is preliminary data.</text>
</comment>
<organism evidence="1 2">
    <name type="scientific">Nosema granulosis</name>
    <dbReference type="NCBI Taxonomy" id="83296"/>
    <lineage>
        <taxon>Eukaryota</taxon>
        <taxon>Fungi</taxon>
        <taxon>Fungi incertae sedis</taxon>
        <taxon>Microsporidia</taxon>
        <taxon>Nosematidae</taxon>
        <taxon>Nosema</taxon>
    </lineage>
</organism>
<gene>
    <name evidence="1" type="primary">Tf2-6_2</name>
    <name evidence="1" type="ORF">NGRA_2686</name>
</gene>
<proteinExistence type="predicted"/>